<evidence type="ECO:0000259" key="8">
    <source>
        <dbReference type="PROSITE" id="PS50928"/>
    </source>
</evidence>
<feature type="transmembrane region" description="Helical" evidence="7">
    <location>
        <begin position="281"/>
        <end position="300"/>
    </location>
</feature>
<protein>
    <submittedName>
        <fullName evidence="9">ABC transporter permease</fullName>
    </submittedName>
</protein>
<keyword evidence="4 7" id="KW-0812">Transmembrane</keyword>
<feature type="transmembrane region" description="Helical" evidence="7">
    <location>
        <begin position="239"/>
        <end position="261"/>
    </location>
</feature>
<dbReference type="GO" id="GO:0055085">
    <property type="term" value="P:transmembrane transport"/>
    <property type="evidence" value="ECO:0007669"/>
    <property type="project" value="InterPro"/>
</dbReference>
<gene>
    <name evidence="9" type="ORF">C7U56_03635</name>
</gene>
<evidence type="ECO:0000256" key="1">
    <source>
        <dbReference type="ARBA" id="ARBA00004651"/>
    </source>
</evidence>
<keyword evidence="5 7" id="KW-1133">Transmembrane helix</keyword>
<feature type="transmembrane region" description="Helical" evidence="7">
    <location>
        <begin position="97"/>
        <end position="118"/>
    </location>
</feature>
<proteinExistence type="inferred from homology"/>
<dbReference type="Proteomes" id="UP000241048">
    <property type="component" value="Unassembled WGS sequence"/>
</dbReference>
<dbReference type="PROSITE" id="PS50928">
    <property type="entry name" value="ABC_TM1"/>
    <property type="match status" value="1"/>
</dbReference>
<name>A0A2T3FUU2_9CLOT</name>
<feature type="transmembrane region" description="Helical" evidence="7">
    <location>
        <begin position="138"/>
        <end position="160"/>
    </location>
</feature>
<dbReference type="CDD" id="cd06261">
    <property type="entry name" value="TM_PBP2"/>
    <property type="match status" value="1"/>
</dbReference>
<dbReference type="InterPro" id="IPR000515">
    <property type="entry name" value="MetI-like"/>
</dbReference>
<evidence type="ECO:0000256" key="5">
    <source>
        <dbReference type="ARBA" id="ARBA00022989"/>
    </source>
</evidence>
<keyword evidence="6 7" id="KW-0472">Membrane</keyword>
<reference evidence="9 10" key="1">
    <citation type="submission" date="2018-03" db="EMBL/GenBank/DDBJ databases">
        <title>Lachnoclostridium SNUG30386 gen.nov., sp.nov., isolated from human faeces.</title>
        <authorList>
            <person name="Seo B."/>
            <person name="Jeon K."/>
            <person name="Ko G."/>
        </authorList>
    </citation>
    <scope>NUCLEOTIDE SEQUENCE [LARGE SCALE GENOMIC DNA]</scope>
    <source>
        <strain evidence="9 10">SNUG30386</strain>
    </source>
</reference>
<feature type="domain" description="ABC transmembrane type-1" evidence="8">
    <location>
        <begin position="95"/>
        <end position="300"/>
    </location>
</feature>
<dbReference type="InterPro" id="IPR045621">
    <property type="entry name" value="BPD_transp_1_N"/>
</dbReference>
<dbReference type="AlphaFoldDB" id="A0A2T3FUU2"/>
<comment type="similarity">
    <text evidence="7">Belongs to the binding-protein-dependent transport system permease family.</text>
</comment>
<keyword evidence="3" id="KW-1003">Cell membrane</keyword>
<dbReference type="SUPFAM" id="SSF161098">
    <property type="entry name" value="MetI-like"/>
    <property type="match status" value="1"/>
</dbReference>
<dbReference type="GO" id="GO:0005886">
    <property type="term" value="C:plasma membrane"/>
    <property type="evidence" value="ECO:0007669"/>
    <property type="project" value="UniProtKB-SubCell"/>
</dbReference>
<evidence type="ECO:0000256" key="6">
    <source>
        <dbReference type="ARBA" id="ARBA00023136"/>
    </source>
</evidence>
<dbReference type="EMBL" id="PYLO01000001">
    <property type="protein sequence ID" value="PST39021.1"/>
    <property type="molecule type" value="Genomic_DNA"/>
</dbReference>
<dbReference type="Pfam" id="PF00528">
    <property type="entry name" value="BPD_transp_1"/>
    <property type="match status" value="1"/>
</dbReference>
<evidence type="ECO:0000313" key="9">
    <source>
        <dbReference type="EMBL" id="PST39021.1"/>
    </source>
</evidence>
<dbReference type="PANTHER" id="PTHR43163">
    <property type="entry name" value="DIPEPTIDE TRANSPORT SYSTEM PERMEASE PROTEIN DPPB-RELATED"/>
    <property type="match status" value="1"/>
</dbReference>
<dbReference type="PANTHER" id="PTHR43163:SF6">
    <property type="entry name" value="DIPEPTIDE TRANSPORT SYSTEM PERMEASE PROTEIN DPPB-RELATED"/>
    <property type="match status" value="1"/>
</dbReference>
<evidence type="ECO:0000256" key="2">
    <source>
        <dbReference type="ARBA" id="ARBA00022448"/>
    </source>
</evidence>
<keyword evidence="2 7" id="KW-0813">Transport</keyword>
<accession>A0A2T3FUU2</accession>
<dbReference type="InterPro" id="IPR035906">
    <property type="entry name" value="MetI-like_sf"/>
</dbReference>
<feature type="transmembrane region" description="Helical" evidence="7">
    <location>
        <begin position="180"/>
        <end position="200"/>
    </location>
</feature>
<comment type="subcellular location">
    <subcellularLocation>
        <location evidence="1 7">Cell membrane</location>
        <topology evidence="1 7">Multi-pass membrane protein</topology>
    </subcellularLocation>
</comment>
<sequence length="316" mass="35162">MKFFIKKLITLIITLLVISFLTFTAFSVIPGDAALSRLGKDATEEQLERARDEMGLNDPLLERYGRWVTDAMQGDFGESYRYEETSVRSLLAQRLPVTVLLAVISLLIITVISVPLGILSARFAGKWVDTLTNCLTQILMAVPSFFLGMILTYVFGLILHMFQPGKFIEPSENFGKSAQYLLFPALAVALPKIAMVVKFLRSSILTEMNREYVRTAYSRGNTETAVLYGHVLKNAMIPVVTFFAMVIAEILAGSIVAEQVFSVPGIGRLLISSISNRDYPVVQAIVLYITSVVVLINFAVDMIYQVLDPRVRTAEE</sequence>
<comment type="caution">
    <text evidence="9">The sequence shown here is derived from an EMBL/GenBank/DDBJ whole genome shotgun (WGS) entry which is preliminary data.</text>
</comment>
<evidence type="ECO:0000256" key="3">
    <source>
        <dbReference type="ARBA" id="ARBA00022475"/>
    </source>
</evidence>
<dbReference type="Gene3D" id="1.10.3720.10">
    <property type="entry name" value="MetI-like"/>
    <property type="match status" value="1"/>
</dbReference>
<dbReference type="RefSeq" id="WP_107000171.1">
    <property type="nucleotide sequence ID" value="NZ_PYLO01000001.1"/>
</dbReference>
<dbReference type="Pfam" id="PF19300">
    <property type="entry name" value="BPD_transp_1_N"/>
    <property type="match status" value="1"/>
</dbReference>
<evidence type="ECO:0000256" key="7">
    <source>
        <dbReference type="RuleBase" id="RU363032"/>
    </source>
</evidence>
<evidence type="ECO:0000256" key="4">
    <source>
        <dbReference type="ARBA" id="ARBA00022692"/>
    </source>
</evidence>
<organism evidence="9 10">
    <name type="scientific">Clostridium fessum</name>
    <dbReference type="NCBI Taxonomy" id="2126740"/>
    <lineage>
        <taxon>Bacteria</taxon>
        <taxon>Bacillati</taxon>
        <taxon>Bacillota</taxon>
        <taxon>Clostridia</taxon>
        <taxon>Eubacteriales</taxon>
        <taxon>Clostridiaceae</taxon>
        <taxon>Clostridium</taxon>
    </lineage>
</organism>
<keyword evidence="10" id="KW-1185">Reference proteome</keyword>
<evidence type="ECO:0000313" key="10">
    <source>
        <dbReference type="Proteomes" id="UP000241048"/>
    </source>
</evidence>